<proteinExistence type="predicted"/>
<evidence type="ECO:0000313" key="1">
    <source>
        <dbReference type="EMBL" id="MDN4014913.1"/>
    </source>
</evidence>
<protein>
    <submittedName>
        <fullName evidence="1">Uncharacterized protein</fullName>
    </submittedName>
</protein>
<dbReference type="PROSITE" id="PS51257">
    <property type="entry name" value="PROKAR_LIPOPROTEIN"/>
    <property type="match status" value="1"/>
</dbReference>
<dbReference type="AlphaFoldDB" id="A0AAJ1VLP7"/>
<evidence type="ECO:0000313" key="2">
    <source>
        <dbReference type="Proteomes" id="UP001225933"/>
    </source>
</evidence>
<dbReference type="Proteomes" id="UP001225933">
    <property type="component" value="Unassembled WGS sequence"/>
</dbReference>
<reference evidence="1" key="1">
    <citation type="submission" date="2023-06" db="EMBL/GenBank/DDBJ databases">
        <title>Two Chryseobacterium gambrini strains from China.</title>
        <authorList>
            <person name="Zeng J."/>
            <person name="Wu Y."/>
        </authorList>
    </citation>
    <scope>NUCLEOTIDE SEQUENCE</scope>
    <source>
        <strain evidence="1">SQ219</strain>
    </source>
</reference>
<dbReference type="RefSeq" id="WP_214590100.1">
    <property type="nucleotide sequence ID" value="NZ_JAUHGV010000040.1"/>
</dbReference>
<gene>
    <name evidence="1" type="ORF">QX233_20805</name>
</gene>
<dbReference type="EMBL" id="JAUHGV010000040">
    <property type="protein sequence ID" value="MDN4014913.1"/>
    <property type="molecule type" value="Genomic_DNA"/>
</dbReference>
<comment type="caution">
    <text evidence="1">The sequence shown here is derived from an EMBL/GenBank/DDBJ whole genome shotgun (WGS) entry which is preliminary data.</text>
</comment>
<accession>A0AAJ1VLP7</accession>
<sequence length="203" mass="23561">MMKYLLVFSLLILGGCKKTSDHEGNSQTNRAEVKRSYKECLTAIHKKTEAEKKQYFFKFINNNVPQYWVKTPWSFAGTSREPQKGSIACGYFVTNTLSDYGFDINRTYLAQQASSVMIKKLCTDIQYFSKRQDLEHYILGKNKNQVYIVGLDFHTGYITRENKDTYFIHSNYIKNEGVIKELTKNSRALNASETFMIGTLKYK</sequence>
<name>A0AAJ1VLP7_9FLAO</name>
<organism evidence="1 2">
    <name type="scientific">Chryseobacterium gambrini</name>
    <dbReference type="NCBI Taxonomy" id="373672"/>
    <lineage>
        <taxon>Bacteria</taxon>
        <taxon>Pseudomonadati</taxon>
        <taxon>Bacteroidota</taxon>
        <taxon>Flavobacteriia</taxon>
        <taxon>Flavobacteriales</taxon>
        <taxon>Weeksellaceae</taxon>
        <taxon>Chryseobacterium group</taxon>
        <taxon>Chryseobacterium</taxon>
    </lineage>
</organism>